<gene>
    <name evidence="3" type="ORF">H6A60_12080</name>
</gene>
<keyword evidence="1" id="KW-0233">DNA recombination</keyword>
<evidence type="ECO:0000313" key="3">
    <source>
        <dbReference type="EMBL" id="MBM6705203.1"/>
    </source>
</evidence>
<dbReference type="RefSeq" id="WP_205105001.1">
    <property type="nucleotide sequence ID" value="NZ_JACJJC010000202.1"/>
</dbReference>
<sequence>QEFGYANLAECEWGKMRAVHILAKKAKMEQEGKAPATINLLVSVLKGVAKQAWSLDQMSDHDKAVILSLKGARGSRASASEGRALEPNESSKLFGSCDIDTTHGLRDALVIALGIASGLRRTEIASIQIKDLDEEAGLIRVIGKGNKLRNVYPSETVWSLIRRWRIIRGEGGCSNLFCAIRKGDHLITAKPISGNSVYQILRRRGTAAGVRNFT</sequence>
<comment type="caution">
    <text evidence="3">The sequence shown here is derived from an EMBL/GenBank/DDBJ whole genome shotgun (WGS) entry which is preliminary data.</text>
</comment>
<name>A0ABS2DWT6_9BURK</name>
<dbReference type="PROSITE" id="PS51898">
    <property type="entry name" value="TYR_RECOMBINASE"/>
    <property type="match status" value="1"/>
</dbReference>
<keyword evidence="4" id="KW-1185">Reference proteome</keyword>
<dbReference type="Proteomes" id="UP000715095">
    <property type="component" value="Unassembled WGS sequence"/>
</dbReference>
<proteinExistence type="predicted"/>
<dbReference type="Gene3D" id="1.10.443.10">
    <property type="entry name" value="Intergrase catalytic core"/>
    <property type="match status" value="1"/>
</dbReference>
<dbReference type="Pfam" id="PF00589">
    <property type="entry name" value="Phage_integrase"/>
    <property type="match status" value="1"/>
</dbReference>
<evidence type="ECO:0000259" key="2">
    <source>
        <dbReference type="PROSITE" id="PS51898"/>
    </source>
</evidence>
<evidence type="ECO:0000313" key="4">
    <source>
        <dbReference type="Proteomes" id="UP000715095"/>
    </source>
</evidence>
<protein>
    <submittedName>
        <fullName evidence="3">Tyrosine-type recombinase/integrase</fullName>
    </submittedName>
</protein>
<feature type="non-terminal residue" evidence="3">
    <location>
        <position position="1"/>
    </location>
</feature>
<dbReference type="SUPFAM" id="SSF56349">
    <property type="entry name" value="DNA breaking-rejoining enzymes"/>
    <property type="match status" value="1"/>
</dbReference>
<organism evidence="3 4">
    <name type="scientific">Sutterella massiliensis</name>
    <dbReference type="NCBI Taxonomy" id="1816689"/>
    <lineage>
        <taxon>Bacteria</taxon>
        <taxon>Pseudomonadati</taxon>
        <taxon>Pseudomonadota</taxon>
        <taxon>Betaproteobacteria</taxon>
        <taxon>Burkholderiales</taxon>
        <taxon>Sutterellaceae</taxon>
        <taxon>Sutterella</taxon>
    </lineage>
</organism>
<reference evidence="3 4" key="1">
    <citation type="journal article" date="2021" name="Sci. Rep.">
        <title>The distribution of antibiotic resistance genes in chicken gut microbiota commensals.</title>
        <authorList>
            <person name="Juricova H."/>
            <person name="Matiasovicova J."/>
            <person name="Kubasova T."/>
            <person name="Cejkova D."/>
            <person name="Rychlik I."/>
        </authorList>
    </citation>
    <scope>NUCLEOTIDE SEQUENCE [LARGE SCALE GENOMIC DNA]</scope>
    <source>
        <strain evidence="3 4">An829</strain>
    </source>
</reference>
<dbReference type="InterPro" id="IPR002104">
    <property type="entry name" value="Integrase_catalytic"/>
</dbReference>
<feature type="non-terminal residue" evidence="3">
    <location>
        <position position="214"/>
    </location>
</feature>
<dbReference type="EMBL" id="JACJJC010000202">
    <property type="protein sequence ID" value="MBM6705203.1"/>
    <property type="molecule type" value="Genomic_DNA"/>
</dbReference>
<dbReference type="InterPro" id="IPR011010">
    <property type="entry name" value="DNA_brk_join_enz"/>
</dbReference>
<feature type="domain" description="Tyr recombinase" evidence="2">
    <location>
        <begin position="80"/>
        <end position="214"/>
    </location>
</feature>
<accession>A0ABS2DWT6</accession>
<dbReference type="InterPro" id="IPR013762">
    <property type="entry name" value="Integrase-like_cat_sf"/>
</dbReference>
<evidence type="ECO:0000256" key="1">
    <source>
        <dbReference type="ARBA" id="ARBA00023172"/>
    </source>
</evidence>